<evidence type="ECO:0000313" key="3">
    <source>
        <dbReference type="Proteomes" id="UP000233414"/>
    </source>
</evidence>
<reference evidence="2 3" key="1">
    <citation type="journal article" date="2017" name="ISME J.">
        <title>Potential for microbial H2 and metal transformations associated with novel bacteria and archaea in deep terrestrial subsurface sediments.</title>
        <authorList>
            <person name="Hernsdorf A.W."/>
            <person name="Amano Y."/>
            <person name="Miyakawa K."/>
            <person name="Ise K."/>
            <person name="Suzuki Y."/>
            <person name="Anantharaman K."/>
            <person name="Probst A."/>
            <person name="Burstein D."/>
            <person name="Thomas B.C."/>
            <person name="Banfield J.F."/>
        </authorList>
    </citation>
    <scope>NUCLEOTIDE SEQUENCE [LARGE SCALE GENOMIC DNA]</scope>
    <source>
        <strain evidence="2">HGW-Kuenenbacteria-1</strain>
    </source>
</reference>
<gene>
    <name evidence="2" type="ORF">CVV26_01315</name>
</gene>
<dbReference type="AlphaFoldDB" id="A0A2N1UNX9"/>
<name>A0A2N1UNX9_9BACT</name>
<feature type="compositionally biased region" description="Basic and acidic residues" evidence="1">
    <location>
        <begin position="1"/>
        <end position="43"/>
    </location>
</feature>
<feature type="compositionally biased region" description="Basic and acidic residues" evidence="1">
    <location>
        <begin position="52"/>
        <end position="63"/>
    </location>
</feature>
<sequence length="184" mass="21404">MAFFNKKKEENNGDDGSYKKESELKLESTEKPSAEIIKEPEIIEKEEEREEGIEPQKPEEALKKTPSFQASPIPSTIIPLEKILKSETRQTIEKILSEDLEDIFFKLPLEKQEEIQEKKEEISFKIEEIINGVKIKISKIFKLIKEWLKLIPGVNNFFLEQETKIKIDGIIELSKKIKTKTTLD</sequence>
<organism evidence="2 3">
    <name type="scientific">Candidatus Kuenenbacteria bacterium HGW-Kuenenbacteria-1</name>
    <dbReference type="NCBI Taxonomy" id="2013812"/>
    <lineage>
        <taxon>Bacteria</taxon>
        <taxon>Candidatus Kueneniibacteriota</taxon>
    </lineage>
</organism>
<evidence type="ECO:0000313" key="2">
    <source>
        <dbReference type="EMBL" id="PKL72510.1"/>
    </source>
</evidence>
<dbReference type="EMBL" id="PGYQ01000003">
    <property type="protein sequence ID" value="PKL72510.1"/>
    <property type="molecule type" value="Genomic_DNA"/>
</dbReference>
<dbReference type="Proteomes" id="UP000233414">
    <property type="component" value="Unassembled WGS sequence"/>
</dbReference>
<feature type="region of interest" description="Disordered" evidence="1">
    <location>
        <begin position="1"/>
        <end position="69"/>
    </location>
</feature>
<comment type="caution">
    <text evidence="2">The sequence shown here is derived from an EMBL/GenBank/DDBJ whole genome shotgun (WGS) entry which is preliminary data.</text>
</comment>
<evidence type="ECO:0000256" key="1">
    <source>
        <dbReference type="SAM" id="MobiDB-lite"/>
    </source>
</evidence>
<proteinExistence type="predicted"/>
<protein>
    <submittedName>
        <fullName evidence="2">Uncharacterized protein</fullName>
    </submittedName>
</protein>
<accession>A0A2N1UNX9</accession>